<protein>
    <submittedName>
        <fullName evidence="3">Uncharacterized protein</fullName>
    </submittedName>
</protein>
<dbReference type="Proteomes" id="UP000001628">
    <property type="component" value="Unassembled WGS sequence"/>
</dbReference>
<dbReference type="GeneID" id="22588420"/>
<dbReference type="VEuPathDB" id="FungiDB:PADG_12523"/>
<proteinExistence type="predicted"/>
<name>A0A0A0HSW0_PARBD</name>
<feature type="region of interest" description="Disordered" evidence="1">
    <location>
        <begin position="24"/>
        <end position="45"/>
    </location>
</feature>
<accession>A0A0A0HSW0</accession>
<reference evidence="3 4" key="1">
    <citation type="journal article" date="2011" name="PLoS Genet.">
        <title>Comparative genomic analysis of human fungal pathogens causing paracoccidioidomycosis.</title>
        <authorList>
            <person name="Desjardins C.A."/>
            <person name="Champion M.D."/>
            <person name="Holder J.W."/>
            <person name="Muszewska A."/>
            <person name="Goldberg J."/>
            <person name="Bailao A.M."/>
            <person name="Brigido M.M."/>
            <person name="Ferreira M.E."/>
            <person name="Garcia A.M."/>
            <person name="Grynberg M."/>
            <person name="Gujja S."/>
            <person name="Heiman D.I."/>
            <person name="Henn M.R."/>
            <person name="Kodira C.D."/>
            <person name="Leon-Narvaez H."/>
            <person name="Longo L.V."/>
            <person name="Ma L.J."/>
            <person name="Malavazi I."/>
            <person name="Matsuo A.L."/>
            <person name="Morais F.V."/>
            <person name="Pereira M."/>
            <person name="Rodriguez-Brito S."/>
            <person name="Sakthikumar S."/>
            <person name="Salem-Izacc S.M."/>
            <person name="Sykes S.M."/>
            <person name="Teixeira M.M."/>
            <person name="Vallejo M.C."/>
            <person name="Walter M.E."/>
            <person name="Yandava C."/>
            <person name="Young S."/>
            <person name="Zeng Q."/>
            <person name="Zucker J."/>
            <person name="Felipe M.S."/>
            <person name="Goldman G.H."/>
            <person name="Haas B.J."/>
            <person name="McEwen J.G."/>
            <person name="Nino-Vega G."/>
            <person name="Puccia R."/>
            <person name="San-Blas G."/>
            <person name="Soares C.M."/>
            <person name="Birren B.W."/>
            <person name="Cuomo C.A."/>
        </authorList>
    </citation>
    <scope>NUCLEOTIDE SEQUENCE [LARGE SCALE GENOMIC DNA]</scope>
    <source>
        <strain evidence="3 4">Pb18</strain>
    </source>
</reference>
<feature type="transmembrane region" description="Helical" evidence="2">
    <location>
        <begin position="49"/>
        <end position="68"/>
    </location>
</feature>
<dbReference type="EMBL" id="KN275989">
    <property type="protein sequence ID" value="KGM91403.1"/>
    <property type="molecule type" value="Genomic_DNA"/>
</dbReference>
<evidence type="ECO:0000256" key="2">
    <source>
        <dbReference type="SAM" id="Phobius"/>
    </source>
</evidence>
<evidence type="ECO:0000313" key="3">
    <source>
        <dbReference type="EMBL" id="KGM91403.1"/>
    </source>
</evidence>
<dbReference type="InParanoid" id="A0A0A0HSW0"/>
<dbReference type="AlphaFoldDB" id="A0A0A0HSW0"/>
<sequence length="150" mass="16942">MSHDRACLGIVPFGLCSAVNDGRIDNRSRPRRRKHPDASEHSTTSKTPSVLTVSFYSLICAVFTIFLANEAERRVAIRLWSRRITCAPPGIGSLSTSRLCRITEYRDYISGLPVVYVFVRDFDSQTRTSSRLSLVLQPLAQPTPRKLYRP</sequence>
<gene>
    <name evidence="3" type="ORF">PADG_12523</name>
</gene>
<evidence type="ECO:0000313" key="4">
    <source>
        <dbReference type="Proteomes" id="UP000001628"/>
    </source>
</evidence>
<keyword evidence="4" id="KW-1185">Reference proteome</keyword>
<keyword evidence="2" id="KW-0812">Transmembrane</keyword>
<evidence type="ECO:0000256" key="1">
    <source>
        <dbReference type="SAM" id="MobiDB-lite"/>
    </source>
</evidence>
<dbReference type="HOGENOM" id="CLU_1741142_0_0_1"/>
<organism evidence="3 4">
    <name type="scientific">Paracoccidioides brasiliensis (strain Pb18)</name>
    <dbReference type="NCBI Taxonomy" id="502780"/>
    <lineage>
        <taxon>Eukaryota</taxon>
        <taxon>Fungi</taxon>
        <taxon>Dikarya</taxon>
        <taxon>Ascomycota</taxon>
        <taxon>Pezizomycotina</taxon>
        <taxon>Eurotiomycetes</taxon>
        <taxon>Eurotiomycetidae</taxon>
        <taxon>Onygenales</taxon>
        <taxon>Ajellomycetaceae</taxon>
        <taxon>Paracoccidioides</taxon>
    </lineage>
</organism>
<dbReference type="RefSeq" id="XP_010764001.1">
    <property type="nucleotide sequence ID" value="XM_010765699.1"/>
</dbReference>
<dbReference type="KEGG" id="pbn:PADG_12523"/>
<keyword evidence="2" id="KW-1133">Transmembrane helix</keyword>
<keyword evidence="2" id="KW-0472">Membrane</keyword>